<dbReference type="EMBL" id="KQ242085">
    <property type="protein sequence ID" value="KNC80965.1"/>
    <property type="molecule type" value="Genomic_DNA"/>
</dbReference>
<name>A0A0L0FVU0_9EUKA</name>
<feature type="region of interest" description="Disordered" evidence="1">
    <location>
        <begin position="279"/>
        <end position="331"/>
    </location>
</feature>
<gene>
    <name evidence="2" type="ORF">SARC_06697</name>
</gene>
<feature type="compositionally biased region" description="Polar residues" evidence="1">
    <location>
        <begin position="310"/>
        <end position="320"/>
    </location>
</feature>
<sequence length="331" mass="38415">MRVCVHDQQPELRMPLVDKELRRRYDLAINECGDYNEDELIQLSELELMRSSLGDQINEPPLAELLKTSEPPKLPKDSYFRIENCEDIIEFTTRCSDLFLAKPMTLCQYPALVRTLLDSTDATEKTKSELNILRDSETYTTKHFNEPEQFNTIILDRLRPHPVDYLLEKFLNDMQNKKMNVEVRTERVHKAMAILEERYRNSDTNTIHLQLLKVQRYHALMYYRQQARVNALIKANKQPDGGEGRLSDIEQTKFHTMAEASIRAASNVQGDRMLRKRMRVQNKRQNTQTTNQAESSTTATNKRHKPDSGALNQTNRTGQAQEKKGASMSLL</sequence>
<dbReference type="RefSeq" id="XP_014154867.1">
    <property type="nucleotide sequence ID" value="XM_014299392.1"/>
</dbReference>
<evidence type="ECO:0000313" key="3">
    <source>
        <dbReference type="Proteomes" id="UP000054560"/>
    </source>
</evidence>
<dbReference type="AlphaFoldDB" id="A0A0L0FVU0"/>
<keyword evidence="3" id="KW-1185">Reference proteome</keyword>
<reference evidence="2 3" key="1">
    <citation type="submission" date="2011-02" db="EMBL/GenBank/DDBJ databases">
        <title>The Genome Sequence of Sphaeroforma arctica JP610.</title>
        <authorList>
            <consortium name="The Broad Institute Genome Sequencing Platform"/>
            <person name="Russ C."/>
            <person name="Cuomo C."/>
            <person name="Young S.K."/>
            <person name="Zeng Q."/>
            <person name="Gargeya S."/>
            <person name="Alvarado L."/>
            <person name="Berlin A."/>
            <person name="Chapman S.B."/>
            <person name="Chen Z."/>
            <person name="Freedman E."/>
            <person name="Gellesch M."/>
            <person name="Goldberg J."/>
            <person name="Griggs A."/>
            <person name="Gujja S."/>
            <person name="Heilman E."/>
            <person name="Heiman D."/>
            <person name="Howarth C."/>
            <person name="Mehta T."/>
            <person name="Neiman D."/>
            <person name="Pearson M."/>
            <person name="Roberts A."/>
            <person name="Saif S."/>
            <person name="Shea T."/>
            <person name="Shenoy N."/>
            <person name="Sisk P."/>
            <person name="Stolte C."/>
            <person name="Sykes S."/>
            <person name="White J."/>
            <person name="Yandava C."/>
            <person name="Burger G."/>
            <person name="Gray M.W."/>
            <person name="Holland P.W.H."/>
            <person name="King N."/>
            <person name="Lang F.B.F."/>
            <person name="Roger A.J."/>
            <person name="Ruiz-Trillo I."/>
            <person name="Haas B."/>
            <person name="Nusbaum C."/>
            <person name="Birren B."/>
        </authorList>
    </citation>
    <scope>NUCLEOTIDE SEQUENCE [LARGE SCALE GENOMIC DNA]</scope>
    <source>
        <strain evidence="2 3">JP610</strain>
    </source>
</reference>
<organism evidence="2 3">
    <name type="scientific">Sphaeroforma arctica JP610</name>
    <dbReference type="NCBI Taxonomy" id="667725"/>
    <lineage>
        <taxon>Eukaryota</taxon>
        <taxon>Ichthyosporea</taxon>
        <taxon>Ichthyophonida</taxon>
        <taxon>Sphaeroforma</taxon>
    </lineage>
</organism>
<proteinExistence type="predicted"/>
<accession>A0A0L0FVU0</accession>
<evidence type="ECO:0000313" key="2">
    <source>
        <dbReference type="EMBL" id="KNC80965.1"/>
    </source>
</evidence>
<dbReference type="GeneID" id="25907201"/>
<protein>
    <submittedName>
        <fullName evidence="2">Uncharacterized protein</fullName>
    </submittedName>
</protein>
<evidence type="ECO:0000256" key="1">
    <source>
        <dbReference type="SAM" id="MobiDB-lite"/>
    </source>
</evidence>
<feature type="compositionally biased region" description="Low complexity" evidence="1">
    <location>
        <begin position="283"/>
        <end position="292"/>
    </location>
</feature>
<dbReference type="Proteomes" id="UP000054560">
    <property type="component" value="Unassembled WGS sequence"/>
</dbReference>